<evidence type="ECO:0000256" key="1">
    <source>
        <dbReference type="SAM" id="MobiDB-lite"/>
    </source>
</evidence>
<gene>
    <name evidence="2" type="primary">sge1</name>
    <name evidence="2" type="ORF">V5O48_007944</name>
</gene>
<dbReference type="EMBL" id="JBAHYK010000440">
    <property type="protein sequence ID" value="KAL0574000.1"/>
    <property type="molecule type" value="Genomic_DNA"/>
</dbReference>
<feature type="compositionally biased region" description="Basic and acidic residues" evidence="1">
    <location>
        <begin position="128"/>
        <end position="144"/>
    </location>
</feature>
<evidence type="ECO:0000313" key="2">
    <source>
        <dbReference type="EMBL" id="KAL0574000.1"/>
    </source>
</evidence>
<comment type="caution">
    <text evidence="2">The sequence shown here is derived from an EMBL/GenBank/DDBJ whole genome shotgun (WGS) entry which is preliminary data.</text>
</comment>
<evidence type="ECO:0000313" key="3">
    <source>
        <dbReference type="Proteomes" id="UP001465976"/>
    </source>
</evidence>
<proteinExistence type="predicted"/>
<feature type="region of interest" description="Disordered" evidence="1">
    <location>
        <begin position="474"/>
        <end position="499"/>
    </location>
</feature>
<keyword evidence="3" id="KW-1185">Reference proteome</keyword>
<dbReference type="InterPro" id="IPR018608">
    <property type="entry name" value="Gti1/Pac2"/>
</dbReference>
<feature type="compositionally biased region" description="Gly residues" evidence="1">
    <location>
        <begin position="105"/>
        <end position="116"/>
    </location>
</feature>
<accession>A0ABR3FF77</accession>
<name>A0ABR3FF77_9AGAR</name>
<feature type="compositionally biased region" description="Low complexity" evidence="1">
    <location>
        <begin position="395"/>
        <end position="436"/>
    </location>
</feature>
<feature type="region of interest" description="Disordered" evidence="1">
    <location>
        <begin position="395"/>
        <end position="449"/>
    </location>
</feature>
<dbReference type="Pfam" id="PF09729">
    <property type="entry name" value="Gti1_Pac2"/>
    <property type="match status" value="1"/>
</dbReference>
<feature type="compositionally biased region" description="Low complexity" evidence="1">
    <location>
        <begin position="306"/>
        <end position="337"/>
    </location>
</feature>
<feature type="region of interest" description="Disordered" evidence="1">
    <location>
        <begin position="100"/>
        <end position="153"/>
    </location>
</feature>
<dbReference type="PANTHER" id="PTHR28027:SF2">
    <property type="entry name" value="TRANSCRIPTIONAL REGULATOR MIT1"/>
    <property type="match status" value="1"/>
</dbReference>
<feature type="compositionally biased region" description="Low complexity" evidence="1">
    <location>
        <begin position="353"/>
        <end position="364"/>
    </location>
</feature>
<feature type="compositionally biased region" description="Pro residues" evidence="1">
    <location>
        <begin position="338"/>
        <end position="352"/>
    </location>
</feature>
<reference evidence="2 3" key="1">
    <citation type="submission" date="2024-02" db="EMBL/GenBank/DDBJ databases">
        <title>A draft genome for the cacao thread blight pathogen Marasmius crinis-equi.</title>
        <authorList>
            <person name="Cohen S.P."/>
            <person name="Baruah I.K."/>
            <person name="Amoako-Attah I."/>
            <person name="Bukari Y."/>
            <person name="Meinhardt L.W."/>
            <person name="Bailey B.A."/>
        </authorList>
    </citation>
    <scope>NUCLEOTIDE SEQUENCE [LARGE SCALE GENOMIC DNA]</scope>
    <source>
        <strain evidence="2 3">GH-76</strain>
    </source>
</reference>
<dbReference type="PANTHER" id="PTHR28027">
    <property type="entry name" value="TRANSCRIPTIONAL REGULATOR MIT1"/>
    <property type="match status" value="1"/>
</dbReference>
<feature type="region of interest" description="Disordered" evidence="1">
    <location>
        <begin position="210"/>
        <end position="376"/>
    </location>
</feature>
<protein>
    <submittedName>
        <fullName evidence="2">Global transcription regulator sge1</fullName>
    </submittedName>
</protein>
<sequence>MSPNNGQNGQQVAPTTWTEPPWCGWIETTGDALLILEAARRGLIPRVTRRLVDSERKMISSGSVFVFDEDESGIKRWTDGFFWSPSRILGNFLLYRETDKKTSGRGRGASSAGGGENSLDDEGNTLSRPRDGNHISSDRARERNLMGSLTNNPKFKTDGLMKKTFSLSIGGVAQHLISYYRVEDVENGRLRSPSSLPELASLSISPEYLDKTHFRNPPKVEVGPDGVPRYRGEADDVETGLGNGRSPNPPPLASGPPLLSEGVVRDTRGANANTGKRRFEPYTPAGPSSSKRSRKRSSFSEEDQTPSPVVAPPVQAAPIPVTSEPATQVAAPVAPATTTPPTPHAPSTPLPSQPQSYPDSQSQSHTPPAPPNLSQVQPWYTYYSPHMYAYHHPSATAAPAQAASSPSPGTPSASAPSPSAANPTPAPAYPSGASGPPAVPYPYDPNSTAQQQQQVYYPYGYGYTAWPASYGYSAQQSTTAASGTEKPVASGDGATANPT</sequence>
<dbReference type="Proteomes" id="UP001465976">
    <property type="component" value="Unassembled WGS sequence"/>
</dbReference>
<organism evidence="2 3">
    <name type="scientific">Marasmius crinis-equi</name>
    <dbReference type="NCBI Taxonomy" id="585013"/>
    <lineage>
        <taxon>Eukaryota</taxon>
        <taxon>Fungi</taxon>
        <taxon>Dikarya</taxon>
        <taxon>Basidiomycota</taxon>
        <taxon>Agaricomycotina</taxon>
        <taxon>Agaricomycetes</taxon>
        <taxon>Agaricomycetidae</taxon>
        <taxon>Agaricales</taxon>
        <taxon>Marasmiineae</taxon>
        <taxon>Marasmiaceae</taxon>
        <taxon>Marasmius</taxon>
    </lineage>
</organism>